<keyword evidence="2" id="KW-0418">Kinase</keyword>
<dbReference type="EMBL" id="JBHZOL010000058">
    <property type="protein sequence ID" value="MFE4106243.1"/>
    <property type="molecule type" value="Genomic_DNA"/>
</dbReference>
<feature type="coiled-coil region" evidence="1">
    <location>
        <begin position="94"/>
        <end position="121"/>
    </location>
</feature>
<evidence type="ECO:0000313" key="3">
    <source>
        <dbReference type="Proteomes" id="UP001600165"/>
    </source>
</evidence>
<reference evidence="2 3" key="1">
    <citation type="submission" date="2024-10" db="EMBL/GenBank/DDBJ databases">
        <authorList>
            <person name="Ratan Roy A."/>
            <person name="Morales Sandoval P.H."/>
            <person name="De Los Santos Villalobos S."/>
            <person name="Chakraborty S."/>
            <person name="Mukherjee J."/>
        </authorList>
    </citation>
    <scope>NUCLEOTIDE SEQUENCE [LARGE SCALE GENOMIC DNA]</scope>
    <source>
        <strain evidence="2 3">S1</strain>
    </source>
</reference>
<evidence type="ECO:0000256" key="1">
    <source>
        <dbReference type="SAM" id="Coils"/>
    </source>
</evidence>
<dbReference type="RefSeq" id="WP_377963813.1">
    <property type="nucleotide sequence ID" value="NZ_JBHZOL010000058.1"/>
</dbReference>
<dbReference type="Proteomes" id="UP001600165">
    <property type="component" value="Unassembled WGS sequence"/>
</dbReference>
<name>A0ABW6IDJ7_9CYAN</name>
<proteinExistence type="predicted"/>
<comment type="caution">
    <text evidence="2">The sequence shown here is derived from an EMBL/GenBank/DDBJ whole genome shotgun (WGS) entry which is preliminary data.</text>
</comment>
<protein>
    <submittedName>
        <fullName evidence="2">Histidine kinase</fullName>
    </submittedName>
</protein>
<dbReference type="GO" id="GO:0016301">
    <property type="term" value="F:kinase activity"/>
    <property type="evidence" value="ECO:0007669"/>
    <property type="project" value="UniProtKB-KW"/>
</dbReference>
<sequence>MTDDIKTRIQADIEQAKTTGKLRGDRLKEIVRSAVAQATAELKEGTQEMRVVFKDAIVAVVEAFRDRGSDLKSDVEASLEGGLEAISQRRRQFIAQTQAEIEQLQTKIANEEKAIEVEAEEILDDVQLTTTQESSSDLKAAIAEAIATVKNSEEANLLQKRYAQLQTQLSILQANLAARYGERYEEIKQHLDKANSWYEGIRPQGEEISSNVQAKHSEFQQKMAEAGKALARKEQDIKRKLQALWQASASVLSDDDASNSSLK</sequence>
<accession>A0ABW6IDJ7</accession>
<evidence type="ECO:0000313" key="2">
    <source>
        <dbReference type="EMBL" id="MFE4106243.1"/>
    </source>
</evidence>
<keyword evidence="3" id="KW-1185">Reference proteome</keyword>
<keyword evidence="2" id="KW-0808">Transferase</keyword>
<keyword evidence="1" id="KW-0175">Coiled coil</keyword>
<gene>
    <name evidence="2" type="ORF">ACFVKH_08145</name>
</gene>
<organism evidence="2 3">
    <name type="scientific">Almyronema epifaneia S1</name>
    <dbReference type="NCBI Taxonomy" id="2991925"/>
    <lineage>
        <taxon>Bacteria</taxon>
        <taxon>Bacillati</taxon>
        <taxon>Cyanobacteriota</taxon>
        <taxon>Cyanophyceae</taxon>
        <taxon>Nodosilineales</taxon>
        <taxon>Nodosilineaceae</taxon>
        <taxon>Almyronema</taxon>
        <taxon>Almyronema epifaneia</taxon>
    </lineage>
</organism>